<sequence>MRAQRASRSPVLYKACVKEQLATSCTDYAWLTPVIPGLVVKPLKLRDVQNLLKKHFGPSWDNDDRLSFHENIIASAKEEGPTEDEQVGEEEERGVEEHLDRICEPIEEDGASRYWRLRLPMSALQSRLQWRLQVGQSLIH</sequence>
<protein>
    <submittedName>
        <fullName evidence="2">Uncharacterized protein</fullName>
    </submittedName>
</protein>
<evidence type="ECO:0000313" key="3">
    <source>
        <dbReference type="Proteomes" id="UP000479000"/>
    </source>
</evidence>
<gene>
    <name evidence="2" type="ORF">NTEN_LOCUS9348</name>
</gene>
<evidence type="ECO:0000256" key="1">
    <source>
        <dbReference type="SAM" id="MobiDB-lite"/>
    </source>
</evidence>
<feature type="region of interest" description="Disordered" evidence="1">
    <location>
        <begin position="75"/>
        <end position="99"/>
    </location>
</feature>
<dbReference type="OrthoDB" id="6779410at2759"/>
<feature type="compositionally biased region" description="Acidic residues" evidence="1">
    <location>
        <begin position="81"/>
        <end position="94"/>
    </location>
</feature>
<keyword evidence="3" id="KW-1185">Reference proteome</keyword>
<proteinExistence type="predicted"/>
<dbReference type="Proteomes" id="UP000479000">
    <property type="component" value="Unassembled WGS sequence"/>
</dbReference>
<evidence type="ECO:0000313" key="2">
    <source>
        <dbReference type="EMBL" id="CAB0003871.1"/>
    </source>
</evidence>
<organism evidence="2 3">
    <name type="scientific">Nesidiocoris tenuis</name>
    <dbReference type="NCBI Taxonomy" id="355587"/>
    <lineage>
        <taxon>Eukaryota</taxon>
        <taxon>Metazoa</taxon>
        <taxon>Ecdysozoa</taxon>
        <taxon>Arthropoda</taxon>
        <taxon>Hexapoda</taxon>
        <taxon>Insecta</taxon>
        <taxon>Pterygota</taxon>
        <taxon>Neoptera</taxon>
        <taxon>Paraneoptera</taxon>
        <taxon>Hemiptera</taxon>
        <taxon>Heteroptera</taxon>
        <taxon>Panheteroptera</taxon>
        <taxon>Cimicomorpha</taxon>
        <taxon>Miridae</taxon>
        <taxon>Dicyphina</taxon>
        <taxon>Nesidiocoris</taxon>
    </lineage>
</organism>
<reference evidence="2 3" key="1">
    <citation type="submission" date="2020-02" db="EMBL/GenBank/DDBJ databases">
        <authorList>
            <person name="Ferguson B K."/>
        </authorList>
    </citation>
    <scope>NUCLEOTIDE SEQUENCE [LARGE SCALE GENOMIC DNA]</scope>
</reference>
<dbReference type="AlphaFoldDB" id="A0A6H5GNF4"/>
<accession>A0A6H5GNF4</accession>
<name>A0A6H5GNF4_9HEMI</name>
<dbReference type="EMBL" id="CADCXU010014082">
    <property type="protein sequence ID" value="CAB0003871.1"/>
    <property type="molecule type" value="Genomic_DNA"/>
</dbReference>